<dbReference type="RefSeq" id="WP_313989480.1">
    <property type="nucleotide sequence ID" value="NZ_JASJOR010000002.1"/>
</dbReference>
<dbReference type="AlphaFoldDB" id="A0AAE3QZR4"/>
<gene>
    <name evidence="1" type="ORF">QNI16_36875</name>
    <name evidence="2" type="ORF">QNI19_20195</name>
</gene>
<dbReference type="EMBL" id="JASJOT010000014">
    <property type="protein sequence ID" value="MDJ1495272.1"/>
    <property type="molecule type" value="Genomic_DNA"/>
</dbReference>
<evidence type="ECO:0000313" key="1">
    <source>
        <dbReference type="EMBL" id="MDJ1486115.1"/>
    </source>
</evidence>
<dbReference type="Proteomes" id="UP001228581">
    <property type="component" value="Unassembled WGS sequence"/>
</dbReference>
<evidence type="ECO:0000313" key="4">
    <source>
        <dbReference type="Proteomes" id="UP001241110"/>
    </source>
</evidence>
<keyword evidence="3" id="KW-1185">Reference proteome</keyword>
<dbReference type="Proteomes" id="UP001241110">
    <property type="component" value="Unassembled WGS sequence"/>
</dbReference>
<dbReference type="EMBL" id="JASJOS010000028">
    <property type="protein sequence ID" value="MDJ1486115.1"/>
    <property type="molecule type" value="Genomic_DNA"/>
</dbReference>
<comment type="caution">
    <text evidence="1">The sequence shown here is derived from an EMBL/GenBank/DDBJ whole genome shotgun (WGS) entry which is preliminary data.</text>
</comment>
<organism evidence="1 4">
    <name type="scientific">Xanthocytophaga flava</name>
    <dbReference type="NCBI Taxonomy" id="3048013"/>
    <lineage>
        <taxon>Bacteria</taxon>
        <taxon>Pseudomonadati</taxon>
        <taxon>Bacteroidota</taxon>
        <taxon>Cytophagia</taxon>
        <taxon>Cytophagales</taxon>
        <taxon>Rhodocytophagaceae</taxon>
        <taxon>Xanthocytophaga</taxon>
    </lineage>
</organism>
<accession>A0AAE3QZR4</accession>
<evidence type="ECO:0000313" key="2">
    <source>
        <dbReference type="EMBL" id="MDJ1495272.1"/>
    </source>
</evidence>
<name>A0AAE3QZR4_9BACT</name>
<evidence type="ECO:0008006" key="5">
    <source>
        <dbReference type="Google" id="ProtNLM"/>
    </source>
</evidence>
<sequence>MFDYGIGGQERKINVSEGITDIPQNRTLLVEKLTDEPPIQPEIVYDLKNVTDVFEHFQPEKEVEFTDEQGSTFTETLRFRSVADFGKQGLLSQSEFLQNLNLQFEDFQKYVRQLKSNKILKTLLENPEAKAAYLAALQQAIKELEEGE</sequence>
<reference evidence="1 3" key="1">
    <citation type="submission" date="2023-05" db="EMBL/GenBank/DDBJ databases">
        <authorList>
            <person name="Zhang X."/>
        </authorList>
    </citation>
    <scope>NUCLEOTIDE SEQUENCE</scope>
    <source>
        <strain evidence="2 3">DM2B3-1</strain>
        <strain evidence="1">YF14B1</strain>
    </source>
</reference>
<evidence type="ECO:0000313" key="3">
    <source>
        <dbReference type="Proteomes" id="UP001228581"/>
    </source>
</evidence>
<protein>
    <recommendedName>
        <fullName evidence="5">Type VI secretion system contractile sheath small subunit</fullName>
    </recommendedName>
</protein>
<proteinExistence type="predicted"/>